<reference evidence="3 4" key="1">
    <citation type="submission" date="2018-09" db="EMBL/GenBank/DDBJ databases">
        <title>YIM 75507 draft genome.</title>
        <authorList>
            <person name="Tang S."/>
            <person name="Feng Y."/>
        </authorList>
    </citation>
    <scope>NUCLEOTIDE SEQUENCE [LARGE SCALE GENOMIC DNA]</scope>
    <source>
        <strain evidence="3 4">YIM 75507</strain>
    </source>
</reference>
<dbReference type="SMART" id="SM00450">
    <property type="entry name" value="RHOD"/>
    <property type="match status" value="1"/>
</dbReference>
<dbReference type="Proteomes" id="UP000265768">
    <property type="component" value="Unassembled WGS sequence"/>
</dbReference>
<sequence length="176" mass="18175">MPTATTMPAATALPVAAVTPVPTVASAVLSVPAAANADAIAHFTGRLAYEADVSDVRADLVSGVPGVVVVDSRAQAGWDQGHLPGAIHLPTAQIAERARDLIDPDATVVTYCWGPGCNGATRAALEFARLGYRVKEMIGGYEYWVREGFPTETSSGLRTNPVDPLTAPADGISCAC</sequence>
<dbReference type="PROSITE" id="PS50206">
    <property type="entry name" value="RHODANESE_3"/>
    <property type="match status" value="1"/>
</dbReference>
<accession>A0A3A4BTS2</accession>
<dbReference type="Pfam" id="PF00581">
    <property type="entry name" value="Rhodanese"/>
    <property type="match status" value="1"/>
</dbReference>
<comment type="caution">
    <text evidence="3">The sequence shown here is derived from an EMBL/GenBank/DDBJ whole genome shotgun (WGS) entry which is preliminary data.</text>
</comment>
<evidence type="ECO:0000313" key="4">
    <source>
        <dbReference type="Proteomes" id="UP000265768"/>
    </source>
</evidence>
<dbReference type="PANTHER" id="PTHR43031">
    <property type="entry name" value="FAD-DEPENDENT OXIDOREDUCTASE"/>
    <property type="match status" value="1"/>
</dbReference>
<feature type="domain" description="Rhodanese" evidence="2">
    <location>
        <begin position="63"/>
        <end position="153"/>
    </location>
</feature>
<evidence type="ECO:0000313" key="3">
    <source>
        <dbReference type="EMBL" id="RJL34686.1"/>
    </source>
</evidence>
<dbReference type="Gene3D" id="3.40.250.10">
    <property type="entry name" value="Rhodanese-like domain"/>
    <property type="match status" value="1"/>
</dbReference>
<feature type="chain" id="PRO_5017307383" evidence="1">
    <location>
        <begin position="28"/>
        <end position="176"/>
    </location>
</feature>
<dbReference type="InterPro" id="IPR050229">
    <property type="entry name" value="GlpE_sulfurtransferase"/>
</dbReference>
<dbReference type="OrthoDB" id="9802991at2"/>
<gene>
    <name evidence="3" type="ORF">D5H75_08640</name>
</gene>
<dbReference type="AlphaFoldDB" id="A0A3A4BTS2"/>
<keyword evidence="1" id="KW-0732">Signal</keyword>
<dbReference type="InterPro" id="IPR001763">
    <property type="entry name" value="Rhodanese-like_dom"/>
</dbReference>
<name>A0A3A4BTS2_9ACTN</name>
<dbReference type="PANTHER" id="PTHR43031:SF1">
    <property type="entry name" value="PYRIDINE NUCLEOTIDE-DISULPHIDE OXIDOREDUCTASE"/>
    <property type="match status" value="1"/>
</dbReference>
<organism evidence="3 4">
    <name type="scientific">Bailinhaonella thermotolerans</name>
    <dbReference type="NCBI Taxonomy" id="1070861"/>
    <lineage>
        <taxon>Bacteria</taxon>
        <taxon>Bacillati</taxon>
        <taxon>Actinomycetota</taxon>
        <taxon>Actinomycetes</taxon>
        <taxon>Streptosporangiales</taxon>
        <taxon>Streptosporangiaceae</taxon>
        <taxon>Bailinhaonella</taxon>
    </lineage>
</organism>
<protein>
    <submittedName>
        <fullName evidence="3">Rhodanese-like domain-containing protein</fullName>
    </submittedName>
</protein>
<proteinExistence type="predicted"/>
<feature type="signal peptide" evidence="1">
    <location>
        <begin position="1"/>
        <end position="27"/>
    </location>
</feature>
<evidence type="ECO:0000256" key="1">
    <source>
        <dbReference type="SAM" id="SignalP"/>
    </source>
</evidence>
<dbReference type="InterPro" id="IPR036873">
    <property type="entry name" value="Rhodanese-like_dom_sf"/>
</dbReference>
<evidence type="ECO:0000259" key="2">
    <source>
        <dbReference type="PROSITE" id="PS50206"/>
    </source>
</evidence>
<dbReference type="SUPFAM" id="SSF52821">
    <property type="entry name" value="Rhodanese/Cell cycle control phosphatase"/>
    <property type="match status" value="1"/>
</dbReference>
<dbReference type="EMBL" id="QZEY01000002">
    <property type="protein sequence ID" value="RJL34686.1"/>
    <property type="molecule type" value="Genomic_DNA"/>
</dbReference>
<keyword evidence="4" id="KW-1185">Reference proteome</keyword>